<evidence type="ECO:0000313" key="1">
    <source>
        <dbReference type="EMBL" id="MED6189857.1"/>
    </source>
</evidence>
<sequence length="106" mass="11984">QQNCLQAKDHSVKKDARIIIKAEKMSTQLSPEEEESVEGKEIAVCDDIQENFKPDCYNIVGKIISNKEINFKATKAALLGMWGNTKDLSILEAGEEYVHSKLKWTE</sequence>
<keyword evidence="2" id="KW-1185">Reference proteome</keyword>
<evidence type="ECO:0000313" key="2">
    <source>
        <dbReference type="Proteomes" id="UP001341840"/>
    </source>
</evidence>
<gene>
    <name evidence="1" type="ORF">PIB30_100110</name>
</gene>
<organism evidence="1 2">
    <name type="scientific">Stylosanthes scabra</name>
    <dbReference type="NCBI Taxonomy" id="79078"/>
    <lineage>
        <taxon>Eukaryota</taxon>
        <taxon>Viridiplantae</taxon>
        <taxon>Streptophyta</taxon>
        <taxon>Embryophyta</taxon>
        <taxon>Tracheophyta</taxon>
        <taxon>Spermatophyta</taxon>
        <taxon>Magnoliopsida</taxon>
        <taxon>eudicotyledons</taxon>
        <taxon>Gunneridae</taxon>
        <taxon>Pentapetalae</taxon>
        <taxon>rosids</taxon>
        <taxon>fabids</taxon>
        <taxon>Fabales</taxon>
        <taxon>Fabaceae</taxon>
        <taxon>Papilionoideae</taxon>
        <taxon>50 kb inversion clade</taxon>
        <taxon>dalbergioids sensu lato</taxon>
        <taxon>Dalbergieae</taxon>
        <taxon>Pterocarpus clade</taxon>
        <taxon>Stylosanthes</taxon>
    </lineage>
</organism>
<feature type="non-terminal residue" evidence="1">
    <location>
        <position position="1"/>
    </location>
</feature>
<dbReference type="EMBL" id="JASCZI010183999">
    <property type="protein sequence ID" value="MED6189857.1"/>
    <property type="molecule type" value="Genomic_DNA"/>
</dbReference>
<protein>
    <submittedName>
        <fullName evidence="1">Uncharacterized protein</fullName>
    </submittedName>
</protein>
<dbReference type="Proteomes" id="UP001341840">
    <property type="component" value="Unassembled WGS sequence"/>
</dbReference>
<accession>A0ABU6WV87</accession>
<name>A0ABU6WV87_9FABA</name>
<proteinExistence type="predicted"/>
<comment type="caution">
    <text evidence="1">The sequence shown here is derived from an EMBL/GenBank/DDBJ whole genome shotgun (WGS) entry which is preliminary data.</text>
</comment>
<reference evidence="1 2" key="1">
    <citation type="journal article" date="2023" name="Plants (Basel)">
        <title>Bridging the Gap: Combining Genomics and Transcriptomics Approaches to Understand Stylosanthes scabra, an Orphan Legume from the Brazilian Caatinga.</title>
        <authorList>
            <person name="Ferreira-Neto J.R.C."/>
            <person name="da Silva M.D."/>
            <person name="Binneck E."/>
            <person name="de Melo N.F."/>
            <person name="da Silva R.H."/>
            <person name="de Melo A.L.T.M."/>
            <person name="Pandolfi V."/>
            <person name="Bustamante F.O."/>
            <person name="Brasileiro-Vidal A.C."/>
            <person name="Benko-Iseppon A.M."/>
        </authorList>
    </citation>
    <scope>NUCLEOTIDE SEQUENCE [LARGE SCALE GENOMIC DNA]</scope>
    <source>
        <tissue evidence="1">Leaves</tissue>
    </source>
</reference>